<protein>
    <submittedName>
        <fullName evidence="11">Uncharacterized protein</fullName>
    </submittedName>
</protein>
<evidence type="ECO:0000256" key="6">
    <source>
        <dbReference type="ARBA" id="ARBA00022927"/>
    </source>
</evidence>
<dbReference type="InterPro" id="IPR012621">
    <property type="entry name" value="Tom7"/>
</dbReference>
<keyword evidence="12" id="KW-1185">Reference proteome</keyword>
<accession>A0A9W7GF32</accession>
<evidence type="ECO:0000256" key="10">
    <source>
        <dbReference type="SAM" id="Phobius"/>
    </source>
</evidence>
<evidence type="ECO:0000256" key="8">
    <source>
        <dbReference type="ARBA" id="ARBA00023128"/>
    </source>
</evidence>
<feature type="transmembrane region" description="Helical" evidence="10">
    <location>
        <begin position="38"/>
        <end position="54"/>
    </location>
</feature>
<evidence type="ECO:0000256" key="5">
    <source>
        <dbReference type="ARBA" id="ARBA00022787"/>
    </source>
</evidence>
<comment type="subcellular location">
    <subcellularLocation>
        <location evidence="1">Mitochondrion outer membrane</location>
        <topology evidence="1">Single-pass membrane protein</topology>
    </subcellularLocation>
</comment>
<dbReference type="AlphaFoldDB" id="A0A9W7GF32"/>
<dbReference type="Pfam" id="PF08038">
    <property type="entry name" value="Tom7"/>
    <property type="match status" value="1"/>
</dbReference>
<evidence type="ECO:0000256" key="9">
    <source>
        <dbReference type="ARBA" id="ARBA00023136"/>
    </source>
</evidence>
<keyword evidence="7 10" id="KW-1133">Transmembrane helix</keyword>
<dbReference type="GO" id="GO:0030150">
    <property type="term" value="P:protein import into mitochondrial matrix"/>
    <property type="evidence" value="ECO:0007669"/>
    <property type="project" value="InterPro"/>
</dbReference>
<evidence type="ECO:0000313" key="12">
    <source>
        <dbReference type="Proteomes" id="UP001165065"/>
    </source>
</evidence>
<reference evidence="12" key="1">
    <citation type="journal article" date="2023" name="Commun. Biol.">
        <title>Genome analysis of Parmales, the sister group of diatoms, reveals the evolutionary specialization of diatoms from phago-mixotrophs to photoautotrophs.</title>
        <authorList>
            <person name="Ban H."/>
            <person name="Sato S."/>
            <person name="Yoshikawa S."/>
            <person name="Yamada K."/>
            <person name="Nakamura Y."/>
            <person name="Ichinomiya M."/>
            <person name="Sato N."/>
            <person name="Blanc-Mathieu R."/>
            <person name="Endo H."/>
            <person name="Kuwata A."/>
            <person name="Ogata H."/>
        </authorList>
    </citation>
    <scope>NUCLEOTIDE SEQUENCE [LARGE SCALE GENOMIC DNA]</scope>
</reference>
<sequence>MSTQTTMAKKNTSFLTSVANTITKYSSATTFFSKFQPVFLYGFIPAVIVVGMSIEPKPSWWDLINIID</sequence>
<gene>
    <name evidence="11" type="ORF">TrCOL_g4623</name>
</gene>
<dbReference type="OrthoDB" id="284357at2759"/>
<keyword evidence="3" id="KW-0813">Transport</keyword>
<dbReference type="EMBL" id="BRYA01000167">
    <property type="protein sequence ID" value="GMI42187.1"/>
    <property type="molecule type" value="Genomic_DNA"/>
</dbReference>
<name>A0A9W7GF32_9STRA</name>
<comment type="caution">
    <text evidence="11">The sequence shown here is derived from an EMBL/GenBank/DDBJ whole genome shotgun (WGS) entry which is preliminary data.</text>
</comment>
<evidence type="ECO:0000256" key="7">
    <source>
        <dbReference type="ARBA" id="ARBA00022989"/>
    </source>
</evidence>
<organism evidence="11 12">
    <name type="scientific">Triparma columacea</name>
    <dbReference type="NCBI Taxonomy" id="722753"/>
    <lineage>
        <taxon>Eukaryota</taxon>
        <taxon>Sar</taxon>
        <taxon>Stramenopiles</taxon>
        <taxon>Ochrophyta</taxon>
        <taxon>Bolidophyceae</taxon>
        <taxon>Parmales</taxon>
        <taxon>Triparmaceae</taxon>
        <taxon>Triparma</taxon>
    </lineage>
</organism>
<comment type="similarity">
    <text evidence="2">Belongs to the Tom7 family.</text>
</comment>
<evidence type="ECO:0000256" key="3">
    <source>
        <dbReference type="ARBA" id="ARBA00022448"/>
    </source>
</evidence>
<keyword evidence="9 10" id="KW-0472">Membrane</keyword>
<keyword evidence="8" id="KW-0496">Mitochondrion</keyword>
<keyword evidence="4 10" id="KW-0812">Transmembrane</keyword>
<keyword evidence="6" id="KW-0653">Protein transport</keyword>
<dbReference type="Proteomes" id="UP001165065">
    <property type="component" value="Unassembled WGS sequence"/>
</dbReference>
<dbReference type="GO" id="GO:0005742">
    <property type="term" value="C:mitochondrial outer membrane translocase complex"/>
    <property type="evidence" value="ECO:0007669"/>
    <property type="project" value="InterPro"/>
</dbReference>
<evidence type="ECO:0000313" key="11">
    <source>
        <dbReference type="EMBL" id="GMI42187.1"/>
    </source>
</evidence>
<evidence type="ECO:0000256" key="1">
    <source>
        <dbReference type="ARBA" id="ARBA00004572"/>
    </source>
</evidence>
<evidence type="ECO:0000256" key="2">
    <source>
        <dbReference type="ARBA" id="ARBA00010917"/>
    </source>
</evidence>
<proteinExistence type="inferred from homology"/>
<keyword evidence="5" id="KW-1000">Mitochondrion outer membrane</keyword>
<evidence type="ECO:0000256" key="4">
    <source>
        <dbReference type="ARBA" id="ARBA00022692"/>
    </source>
</evidence>